<evidence type="ECO:0000313" key="2">
    <source>
        <dbReference type="EMBL" id="QJB05037.1"/>
    </source>
</evidence>
<dbReference type="Gene3D" id="1.10.260.40">
    <property type="entry name" value="lambda repressor-like DNA-binding domains"/>
    <property type="match status" value="1"/>
</dbReference>
<dbReference type="AlphaFoldDB" id="A0A6M3M7M1"/>
<dbReference type="SUPFAM" id="SSF47413">
    <property type="entry name" value="lambda repressor-like DNA-binding domains"/>
    <property type="match status" value="1"/>
</dbReference>
<protein>
    <submittedName>
        <fullName evidence="1">Putative antitoxin</fullName>
    </submittedName>
</protein>
<evidence type="ECO:0000313" key="1">
    <source>
        <dbReference type="EMBL" id="QJB00879.1"/>
    </source>
</evidence>
<organism evidence="1">
    <name type="scientific">viral metagenome</name>
    <dbReference type="NCBI Taxonomy" id="1070528"/>
    <lineage>
        <taxon>unclassified sequences</taxon>
        <taxon>metagenomes</taxon>
        <taxon>organismal metagenomes</taxon>
    </lineage>
</organism>
<proteinExistence type="predicted"/>
<dbReference type="EMBL" id="MT143894">
    <property type="protein sequence ID" value="QJB05037.1"/>
    <property type="molecule type" value="Genomic_DNA"/>
</dbReference>
<dbReference type="EMBL" id="MT143702">
    <property type="protein sequence ID" value="QJB00879.1"/>
    <property type="molecule type" value="Genomic_DNA"/>
</dbReference>
<dbReference type="InterPro" id="IPR031856">
    <property type="entry name" value="YdaS_toxin-like"/>
</dbReference>
<accession>A0A6M3M7M1</accession>
<dbReference type="GO" id="GO:0003677">
    <property type="term" value="F:DNA binding"/>
    <property type="evidence" value="ECO:0007669"/>
    <property type="project" value="InterPro"/>
</dbReference>
<sequence length="70" mass="7428">MNIFERLVKHFGTQDQTAAALNVKQGTVSGWVRGEHGMSAVAALTAEQVTDGAFKAVELCPALKRVKTAA</sequence>
<name>A0A6M3M7M1_9ZZZZ</name>
<dbReference type="InterPro" id="IPR010982">
    <property type="entry name" value="Lambda_DNA-bd_dom_sf"/>
</dbReference>
<dbReference type="Pfam" id="PF15943">
    <property type="entry name" value="YdaS_toxin"/>
    <property type="match status" value="1"/>
</dbReference>
<gene>
    <name evidence="1" type="ORF">MM171A00157_0048</name>
    <name evidence="2" type="ORF">MM171B00143_0008</name>
</gene>
<reference evidence="1" key="1">
    <citation type="submission" date="2020-03" db="EMBL/GenBank/DDBJ databases">
        <title>The deep terrestrial virosphere.</title>
        <authorList>
            <person name="Holmfeldt K."/>
            <person name="Nilsson E."/>
            <person name="Simone D."/>
            <person name="Lopez-Fernandez M."/>
            <person name="Wu X."/>
            <person name="de Brujin I."/>
            <person name="Lundin D."/>
            <person name="Andersson A."/>
            <person name="Bertilsson S."/>
            <person name="Dopson M."/>
        </authorList>
    </citation>
    <scope>NUCLEOTIDE SEQUENCE</scope>
    <source>
        <strain evidence="1">MM171A00157</strain>
        <strain evidence="2">MM171B00143</strain>
    </source>
</reference>